<organism evidence="5 6">
    <name type="scientific">Triparma strigata</name>
    <dbReference type="NCBI Taxonomy" id="1606541"/>
    <lineage>
        <taxon>Eukaryota</taxon>
        <taxon>Sar</taxon>
        <taxon>Stramenopiles</taxon>
        <taxon>Ochrophyta</taxon>
        <taxon>Bolidophyceae</taxon>
        <taxon>Parmales</taxon>
        <taxon>Triparmaceae</taxon>
        <taxon>Triparma</taxon>
    </lineage>
</organism>
<evidence type="ECO:0000313" key="6">
    <source>
        <dbReference type="Proteomes" id="UP001165085"/>
    </source>
</evidence>
<dbReference type="AlphaFoldDB" id="A0A9W7B4P4"/>
<evidence type="ECO:0008006" key="7">
    <source>
        <dbReference type="Google" id="ProtNLM"/>
    </source>
</evidence>
<dbReference type="Proteomes" id="UP001165085">
    <property type="component" value="Unassembled WGS sequence"/>
</dbReference>
<dbReference type="InterPro" id="IPR029052">
    <property type="entry name" value="Metallo-depent_PP-like"/>
</dbReference>
<feature type="region of interest" description="Disordered" evidence="2">
    <location>
        <begin position="334"/>
        <end position="354"/>
    </location>
</feature>
<dbReference type="InterPro" id="IPR038729">
    <property type="entry name" value="Rad50/SbcC_AAA"/>
</dbReference>
<comment type="caution">
    <text evidence="5">The sequence shown here is derived from an EMBL/GenBank/DDBJ whole genome shotgun (WGS) entry which is preliminary data.</text>
</comment>
<dbReference type="GO" id="GO:0006302">
    <property type="term" value="P:double-strand break repair"/>
    <property type="evidence" value="ECO:0007669"/>
    <property type="project" value="InterPro"/>
</dbReference>
<dbReference type="InterPro" id="IPR027417">
    <property type="entry name" value="P-loop_NTPase"/>
</dbReference>
<feature type="coiled-coil region" evidence="1">
    <location>
        <begin position="793"/>
        <end position="827"/>
    </location>
</feature>
<dbReference type="Pfam" id="PF00149">
    <property type="entry name" value="Metallophos"/>
    <property type="match status" value="1"/>
</dbReference>
<feature type="coiled-coil region" evidence="1">
    <location>
        <begin position="628"/>
        <end position="655"/>
    </location>
</feature>
<dbReference type="GO" id="GO:0016887">
    <property type="term" value="F:ATP hydrolysis activity"/>
    <property type="evidence" value="ECO:0007669"/>
    <property type="project" value="InterPro"/>
</dbReference>
<evidence type="ECO:0000313" key="5">
    <source>
        <dbReference type="EMBL" id="GMH84171.1"/>
    </source>
</evidence>
<accession>A0A9W7B4P4</accession>
<dbReference type="Gene3D" id="3.60.21.10">
    <property type="match status" value="2"/>
</dbReference>
<dbReference type="Pfam" id="PF13476">
    <property type="entry name" value="AAA_23"/>
    <property type="match status" value="1"/>
</dbReference>
<dbReference type="OrthoDB" id="201031at2759"/>
<dbReference type="EMBL" id="BRXY01000290">
    <property type="protein sequence ID" value="GMH84171.1"/>
    <property type="molecule type" value="Genomic_DNA"/>
</dbReference>
<keyword evidence="1" id="KW-0175">Coiled coil</keyword>
<evidence type="ECO:0000259" key="4">
    <source>
        <dbReference type="Pfam" id="PF13476"/>
    </source>
</evidence>
<evidence type="ECO:0000256" key="2">
    <source>
        <dbReference type="SAM" id="MobiDB-lite"/>
    </source>
</evidence>
<gene>
    <name evidence="5" type="ORF">TrST_g12297</name>
</gene>
<protein>
    <recommendedName>
        <fullName evidence="7">Rad50/SbcC-type AAA domain-containing protein</fullName>
    </recommendedName>
</protein>
<dbReference type="SUPFAM" id="SSF56300">
    <property type="entry name" value="Metallo-dependent phosphatases"/>
    <property type="match status" value="1"/>
</dbReference>
<dbReference type="InterPro" id="IPR004843">
    <property type="entry name" value="Calcineurin-like_PHP"/>
</dbReference>
<dbReference type="SUPFAM" id="SSF52540">
    <property type="entry name" value="P-loop containing nucleoside triphosphate hydrolases"/>
    <property type="match status" value="1"/>
</dbReference>
<feature type="domain" description="Rad50/SbcC-type AAA" evidence="4">
    <location>
        <begin position="404"/>
        <end position="626"/>
    </location>
</feature>
<evidence type="ECO:0000256" key="1">
    <source>
        <dbReference type="SAM" id="Coils"/>
    </source>
</evidence>
<sequence>MSQRLASSFTALRSRSGSGAFSQQAEQQAEQISTTIQDDIDVKTFESVNRWYVFSDLHASSNTIKQTVRTLERLNELVMENEGMNGNKNGIIFLGDFFHSRGSIPVPLLNSLCKTLSKVTAPTIMIPGNHDQITLGGSSHSLTFLPSIMPHCYVISSPQIFLSALWIPYRRNSSIWSTLPLSILPPLKALFVHADVRGAKMTSTYKSNSTLTMSTFPPSTPVYSGHFHLPHSIVSKDRKVTYVGSPYQMSFSEAGDVKRFLVLDEEFRVVEEVPVGRVGREFYIGLEEGREAEEGDIVRLDVLEGEEESVREEVREMKERGIDVVVRRIQRKRNEGKDERDYNGNGDDSDRNPTMMSDSDFAFSFLGSMNYNETSPIYHKVIDTLNNVTTATSNSRVDLQMGEIDLKGFASFKDKAEYPLDSRGLVLLKGGGASNGVGKTSLAWAAMWALTGMIDSRAINDASVASIINSRSKNATVSLKGLVNGKLFSVVRSKTRTKTSLKFTVDDKDFTMQTAKDTQGVISELCGSYDTLSRCVFMNQFMSGDMLSGSDSDLLAALSKLADIEKFQQARKAASEESRALQKERLTLEGGLNVRSKDELVAMARVEEMEKLVAQSAVDEADLSAPKTIEINDALEKATAELDRLKEERENDEALIRLRADIESTDSEFRSAKEAVWKSEMEIEMIRNAGVAHNHKDGDSCPTCGQTIEGDAEAHFTESVKTAELKMKDLEVSLHAATQQVGEKSDRLGLFVEEQRNIQEAYDVKIKSCREEVSVLRRQISEAVVDSVARDKVKDARAGLDEAKSKVATLTQDVTSMKEEIERLRAEEAVVTTAIGLFSARGIQQYVLKGTFDSLSAYTAEFLSALSRDTLRMELECDEGGKIGRSVEVLENGEWIPRSLGSLSGGQYRRCSLALTFGYREMSRKWGNFKSNLLVLDEPLTHLDTEGRRDVGALLKELVREDDRGTVLCILQDKAAEEMESSVDEIDVVERDSDGGSSVLVDEFGGASRERSDREPPRGI</sequence>
<feature type="domain" description="Calcineurin-like phosphoesterase" evidence="3">
    <location>
        <begin position="52"/>
        <end position="197"/>
    </location>
</feature>
<keyword evidence="6" id="KW-1185">Reference proteome</keyword>
<proteinExistence type="predicted"/>
<evidence type="ECO:0000259" key="3">
    <source>
        <dbReference type="Pfam" id="PF00149"/>
    </source>
</evidence>
<feature type="compositionally biased region" description="Basic and acidic residues" evidence="2">
    <location>
        <begin position="1008"/>
        <end position="1020"/>
    </location>
</feature>
<dbReference type="Gene3D" id="3.40.50.300">
    <property type="entry name" value="P-loop containing nucleotide triphosphate hydrolases"/>
    <property type="match status" value="2"/>
</dbReference>
<name>A0A9W7B4P4_9STRA</name>
<feature type="region of interest" description="Disordered" evidence="2">
    <location>
        <begin position="979"/>
        <end position="1020"/>
    </location>
</feature>
<reference evidence="6" key="1">
    <citation type="journal article" date="2023" name="Commun. Biol.">
        <title>Genome analysis of Parmales, the sister group of diatoms, reveals the evolutionary specialization of diatoms from phago-mixotrophs to photoautotrophs.</title>
        <authorList>
            <person name="Ban H."/>
            <person name="Sato S."/>
            <person name="Yoshikawa S."/>
            <person name="Yamada K."/>
            <person name="Nakamura Y."/>
            <person name="Ichinomiya M."/>
            <person name="Sato N."/>
            <person name="Blanc-Mathieu R."/>
            <person name="Endo H."/>
            <person name="Kuwata A."/>
            <person name="Ogata H."/>
        </authorList>
    </citation>
    <scope>NUCLEOTIDE SEQUENCE [LARGE SCALE GENOMIC DNA]</scope>
    <source>
        <strain evidence="6">NIES 3701</strain>
    </source>
</reference>
<dbReference type="PANTHER" id="PTHR32114">
    <property type="entry name" value="ABC TRANSPORTER ABCH.3"/>
    <property type="match status" value="1"/>
</dbReference>
<dbReference type="PANTHER" id="PTHR32114:SF2">
    <property type="entry name" value="ABC TRANSPORTER ABCH.3"/>
    <property type="match status" value="1"/>
</dbReference>